<evidence type="ECO:0000256" key="1">
    <source>
        <dbReference type="ARBA" id="ARBA00007164"/>
    </source>
</evidence>
<keyword evidence="13" id="KW-1185">Reference proteome</keyword>
<keyword evidence="4" id="KW-0133">Cell shape</keyword>
<evidence type="ECO:0000256" key="6">
    <source>
        <dbReference type="ARBA" id="ARBA00023316"/>
    </source>
</evidence>
<organism evidence="12 13">
    <name type="scientific">Intestinibaculum porci</name>
    <dbReference type="NCBI Taxonomy" id="2487118"/>
    <lineage>
        <taxon>Bacteria</taxon>
        <taxon>Bacillati</taxon>
        <taxon>Bacillota</taxon>
        <taxon>Erysipelotrichia</taxon>
        <taxon>Erysipelotrichales</taxon>
        <taxon>Erysipelotrichaceae</taxon>
        <taxon>Intestinibaculum</taxon>
    </lineage>
</organism>
<dbReference type="InParanoid" id="A0A3G9JN58"/>
<evidence type="ECO:0000256" key="8">
    <source>
        <dbReference type="PIRSR" id="PIRSR618044-2"/>
    </source>
</evidence>
<dbReference type="AlphaFoldDB" id="A0A3G9JN58"/>
<dbReference type="KEGG" id="ebm:SG0102_23750"/>
<dbReference type="PANTHER" id="PTHR21581:SF6">
    <property type="entry name" value="TRAFFICKING PROTEIN PARTICLE COMPLEX SUBUNIT 12"/>
    <property type="match status" value="1"/>
</dbReference>
<dbReference type="InterPro" id="IPR012338">
    <property type="entry name" value="Beta-lactam/transpept-like"/>
</dbReference>
<keyword evidence="10" id="KW-0472">Membrane</keyword>
<dbReference type="GO" id="GO:0008360">
    <property type="term" value="P:regulation of cell shape"/>
    <property type="evidence" value="ECO:0007669"/>
    <property type="project" value="UniProtKB-KW"/>
</dbReference>
<dbReference type="Proteomes" id="UP000268059">
    <property type="component" value="Chromosome"/>
</dbReference>
<dbReference type="GO" id="GO:0071555">
    <property type="term" value="P:cell wall organization"/>
    <property type="evidence" value="ECO:0007669"/>
    <property type="project" value="UniProtKB-KW"/>
</dbReference>
<keyword evidence="3" id="KW-0378">Hydrolase</keyword>
<keyword evidence="10" id="KW-1133">Transmembrane helix</keyword>
<dbReference type="SUPFAM" id="SSF56601">
    <property type="entry name" value="beta-lactamase/transpeptidase-like"/>
    <property type="match status" value="1"/>
</dbReference>
<evidence type="ECO:0000313" key="12">
    <source>
        <dbReference type="EMBL" id="BBH27441.1"/>
    </source>
</evidence>
<dbReference type="InterPro" id="IPR001967">
    <property type="entry name" value="Peptidase_S11_N"/>
</dbReference>
<dbReference type="GO" id="GO:0009002">
    <property type="term" value="F:serine-type D-Ala-D-Ala carboxypeptidase activity"/>
    <property type="evidence" value="ECO:0007669"/>
    <property type="project" value="InterPro"/>
</dbReference>
<keyword evidence="10" id="KW-0812">Transmembrane</keyword>
<dbReference type="OrthoDB" id="9791132at2"/>
<evidence type="ECO:0000256" key="9">
    <source>
        <dbReference type="RuleBase" id="RU004016"/>
    </source>
</evidence>
<protein>
    <recommendedName>
        <fullName evidence="11">Peptidase S11 D-alanyl-D-alanine carboxypeptidase A N-terminal domain-containing protein</fullName>
    </recommendedName>
</protein>
<dbReference type="EMBL" id="AP019309">
    <property type="protein sequence ID" value="BBH27441.1"/>
    <property type="molecule type" value="Genomic_DNA"/>
</dbReference>
<dbReference type="Gene3D" id="2.60.40.1080">
    <property type="match status" value="1"/>
</dbReference>
<accession>A0A3G9JN58</accession>
<gene>
    <name evidence="12" type="ORF">SG0102_23750</name>
</gene>
<dbReference type="InterPro" id="IPR018044">
    <property type="entry name" value="Peptidase_S11"/>
</dbReference>
<name>A0A3G9JN58_9FIRM</name>
<feature type="active site" description="Acyl-ester intermediate" evidence="7">
    <location>
        <position position="209"/>
    </location>
</feature>
<dbReference type="GO" id="GO:0006508">
    <property type="term" value="P:proteolysis"/>
    <property type="evidence" value="ECO:0007669"/>
    <property type="project" value="InterPro"/>
</dbReference>
<dbReference type="PANTHER" id="PTHR21581">
    <property type="entry name" value="D-ALANYL-D-ALANINE CARBOXYPEPTIDASE"/>
    <property type="match status" value="1"/>
</dbReference>
<feature type="active site" evidence="7">
    <location>
        <position position="269"/>
    </location>
</feature>
<evidence type="ECO:0000313" key="13">
    <source>
        <dbReference type="Proteomes" id="UP000268059"/>
    </source>
</evidence>
<feature type="transmembrane region" description="Helical" evidence="10">
    <location>
        <begin position="6"/>
        <end position="26"/>
    </location>
</feature>
<sequence>MWEGHIFLKIFIIIVLASFLGFGLYYDLPTKVQEYYLNSLNDDQVTMDLDECVQLKLKKKEDYKVSSDNKKVAKIDQDLKISPVKAGETDVHVKTKRQDMVCHIIVANHYLNAPVIYLEPHQGYRLKQAGKSMYTSDNGAIEVNNGVVTCTRAANGTITTRTKNKTYTNKIVCRDVMSLMHSSSVTVYDATSKKFLYTKNSDVKMNPASITKILSVYTYLQKIHNVNAPTTLTAEDITTASAGGAVTTKINPSERVTYNDLLHGALLVSGADAIVSLCRTTYGSVGNLAATMNANAAKFGMTNSHFTNGIGMTDPNHYTTGKDLVKLMSHVLQSKAFKKVFYTKKYKTSNGLHVFRSPSSSYGKQVLGAKNGLTNAAQECVALEEKVNGHDLYVITMHAATSHERKMDIVTMNQYLSFTL</sequence>
<evidence type="ECO:0000256" key="5">
    <source>
        <dbReference type="ARBA" id="ARBA00022984"/>
    </source>
</evidence>
<comment type="similarity">
    <text evidence="1 9">Belongs to the peptidase S11 family.</text>
</comment>
<dbReference type="GO" id="GO:0009252">
    <property type="term" value="P:peptidoglycan biosynthetic process"/>
    <property type="evidence" value="ECO:0007669"/>
    <property type="project" value="UniProtKB-KW"/>
</dbReference>
<keyword evidence="6" id="KW-0961">Cell wall biogenesis/degradation</keyword>
<feature type="binding site" evidence="8">
    <location>
        <position position="370"/>
    </location>
    <ligand>
        <name>substrate</name>
    </ligand>
</feature>
<keyword evidence="2" id="KW-0732">Signal</keyword>
<dbReference type="Pfam" id="PF00768">
    <property type="entry name" value="Peptidase_S11"/>
    <property type="match status" value="1"/>
</dbReference>
<dbReference type="Gene3D" id="3.40.710.10">
    <property type="entry name" value="DD-peptidase/beta-lactamase superfamily"/>
    <property type="match status" value="1"/>
</dbReference>
<dbReference type="PRINTS" id="PR00725">
    <property type="entry name" value="DADACBPTASE1"/>
</dbReference>
<evidence type="ECO:0000256" key="10">
    <source>
        <dbReference type="SAM" id="Phobius"/>
    </source>
</evidence>
<keyword evidence="5" id="KW-0573">Peptidoglycan synthesis</keyword>
<feature type="domain" description="Peptidase S11 D-alanyl-D-alanine carboxypeptidase A N-terminal" evidence="11">
    <location>
        <begin position="180"/>
        <end position="400"/>
    </location>
</feature>
<dbReference type="RefSeq" id="WP_125120165.1">
    <property type="nucleotide sequence ID" value="NZ_AP019309.1"/>
</dbReference>
<evidence type="ECO:0000256" key="4">
    <source>
        <dbReference type="ARBA" id="ARBA00022960"/>
    </source>
</evidence>
<evidence type="ECO:0000256" key="2">
    <source>
        <dbReference type="ARBA" id="ARBA00022729"/>
    </source>
</evidence>
<feature type="active site" description="Proton acceptor" evidence="7">
    <location>
        <position position="212"/>
    </location>
</feature>
<evidence type="ECO:0000259" key="11">
    <source>
        <dbReference type="Pfam" id="PF00768"/>
    </source>
</evidence>
<evidence type="ECO:0000256" key="3">
    <source>
        <dbReference type="ARBA" id="ARBA00022801"/>
    </source>
</evidence>
<reference evidence="12 13" key="1">
    <citation type="submission" date="2018-11" db="EMBL/GenBank/DDBJ databases">
        <title>Novel Erysipelotrichaceae bacterium isolated from small intestine of a swine.</title>
        <authorList>
            <person name="Kim J.S."/>
            <person name="Choe H."/>
            <person name="Lee Y.R."/>
            <person name="Kim K.M."/>
            <person name="Park D.S."/>
        </authorList>
    </citation>
    <scope>NUCLEOTIDE SEQUENCE [LARGE SCALE GENOMIC DNA]</scope>
    <source>
        <strain evidence="12 13">SG0102</strain>
    </source>
</reference>
<proteinExistence type="inferred from homology"/>
<evidence type="ECO:0000256" key="7">
    <source>
        <dbReference type="PIRSR" id="PIRSR618044-1"/>
    </source>
</evidence>